<evidence type="ECO:0000313" key="1">
    <source>
        <dbReference type="EMBL" id="ASK63767.1"/>
    </source>
</evidence>
<dbReference type="Gene3D" id="1.20.120.330">
    <property type="entry name" value="Nucleotidyltransferases domain 2"/>
    <property type="match status" value="1"/>
</dbReference>
<dbReference type="Pfam" id="PF04439">
    <property type="entry name" value="Adenyl_transf"/>
    <property type="match status" value="1"/>
</dbReference>
<dbReference type="InterPro" id="IPR007530">
    <property type="entry name" value="Aminoglycoside_adenylylTfrase"/>
</dbReference>
<dbReference type="Proteomes" id="UP000198312">
    <property type="component" value="Chromosome"/>
</dbReference>
<name>A0A220U6L4_9BACI</name>
<dbReference type="SUPFAM" id="SSF81631">
    <property type="entry name" value="PAP/OAS1 substrate-binding domain"/>
    <property type="match status" value="1"/>
</dbReference>
<keyword evidence="2" id="KW-1185">Reference proteome</keyword>
<protein>
    <submittedName>
        <fullName evidence="1">Uncharacterized protein</fullName>
    </submittedName>
</protein>
<evidence type="ECO:0000313" key="2">
    <source>
        <dbReference type="Proteomes" id="UP000198312"/>
    </source>
</evidence>
<dbReference type="KEGG" id="vil:CFK37_17185"/>
<accession>A0A220U6L4</accession>
<gene>
    <name evidence="1" type="ORF">CFK37_17185</name>
</gene>
<dbReference type="AlphaFoldDB" id="A0A220U6L4"/>
<proteinExistence type="predicted"/>
<organism evidence="1 2">
    <name type="scientific">Virgibacillus phasianinus</name>
    <dbReference type="NCBI Taxonomy" id="2017483"/>
    <lineage>
        <taxon>Bacteria</taxon>
        <taxon>Bacillati</taxon>
        <taxon>Bacillota</taxon>
        <taxon>Bacilli</taxon>
        <taxon>Bacillales</taxon>
        <taxon>Bacillaceae</taxon>
        <taxon>Virgibacillus</taxon>
    </lineage>
</organism>
<reference evidence="1 2" key="1">
    <citation type="submission" date="2017-07" db="EMBL/GenBank/DDBJ databases">
        <title>Virgibacillus sp. LM2416.</title>
        <authorList>
            <person name="Tak E.J."/>
            <person name="Bae J.-W."/>
        </authorList>
    </citation>
    <scope>NUCLEOTIDE SEQUENCE [LARGE SCALE GENOMIC DNA]</scope>
    <source>
        <strain evidence="1 2">LM2416</strain>
    </source>
</reference>
<dbReference type="EMBL" id="CP022315">
    <property type="protein sequence ID" value="ASK63767.1"/>
    <property type="molecule type" value="Genomic_DNA"/>
</dbReference>
<sequence>MWKSLFVMCELFQETSESVGRYFNFQMPDEKDVLAYLKHVEQLHKTKNGGGDA</sequence>